<reference evidence="2" key="1">
    <citation type="submission" date="2023-04" db="EMBL/GenBank/DDBJ databases">
        <title>Genome sequencing of multiple Borrelia sensu lato isolates spanning a world-wide range of genetic and epidemiological diversity.</title>
        <authorList>
            <person name="Mongodin E.F."/>
            <person name="Fraser C.M."/>
            <person name="Rudenko N."/>
            <person name="Golovchenko M."/>
            <person name="Margos G."/>
            <person name="Fingerle V."/>
            <person name="Marques A."/>
            <person name="Kawabata H."/>
            <person name="Lopes de Carvalho I."/>
            <person name="Norte C."/>
            <person name="Nuncio S."/>
            <person name="Schutzer S.E."/>
            <person name="Luft B."/>
            <person name="Qiu W."/>
            <person name="Casjens S.R."/>
        </authorList>
    </citation>
    <scope>NUCLEOTIDE SEQUENCE [LARGE SCALE GENOMIC DNA]</scope>
    <source>
        <strain evidence="2">SCGT-18</strain>
    </source>
</reference>
<dbReference type="EMBL" id="CP124072">
    <property type="protein sequence ID" value="WKC90458.1"/>
    <property type="molecule type" value="Genomic_DNA"/>
</dbReference>
<evidence type="ECO:0008006" key="4">
    <source>
        <dbReference type="Google" id="ProtNLM"/>
    </source>
</evidence>
<evidence type="ECO:0000313" key="2">
    <source>
        <dbReference type="EMBL" id="WKC90458.1"/>
    </source>
</evidence>
<evidence type="ECO:0000313" key="3">
    <source>
        <dbReference type="Proteomes" id="UP001304851"/>
    </source>
</evidence>
<organism evidence="2 3">
    <name type="scientific">Borreliella carolinensis</name>
    <dbReference type="NCBI Taxonomy" id="478174"/>
    <lineage>
        <taxon>Bacteria</taxon>
        <taxon>Pseudomonadati</taxon>
        <taxon>Spirochaetota</taxon>
        <taxon>Spirochaetia</taxon>
        <taxon>Spirochaetales</taxon>
        <taxon>Borreliaceae</taxon>
        <taxon>Borreliella</taxon>
    </lineage>
</organism>
<feature type="region of interest" description="Disordered" evidence="1">
    <location>
        <begin position="125"/>
        <end position="150"/>
    </location>
</feature>
<proteinExistence type="predicted"/>
<name>A0ABY9E308_9SPIR</name>
<keyword evidence="3" id="KW-1185">Reference proteome</keyword>
<sequence>MIKRYLIYISLLFIVFEVCSKPAFISQGGSYELDFSSREIDINVNTNSKFNLSFKDESWIYIKSIENEAFIKLIGESYDNGAVFTFQASKKEGKIKLVFSYQNVKDSSEFNKIIILKITKKFEVASPHGGGSSNKDKKDKSVESDNSLEPGKDSINAVTAKEVIARALNLSYINDYKGAIDLLNKYNFNDDKYILLKAEIYYKNRDYLKSYENYLKLKNRCFQSIVFDLIKLGIELDIKEEVLENARYLVEKNVEFSESIYLEIFEFLVTRGEHEFALNFSSLYFPKYINSSFSDKYSYLLGKLYESESKYKDFLKALYYYKLVIDNYPFSYYYQRAKIRYLFLKRFF</sequence>
<feature type="compositionally biased region" description="Basic and acidic residues" evidence="1">
    <location>
        <begin position="134"/>
        <end position="143"/>
    </location>
</feature>
<evidence type="ECO:0000256" key="1">
    <source>
        <dbReference type="SAM" id="MobiDB-lite"/>
    </source>
</evidence>
<protein>
    <recommendedName>
        <fullName evidence="4">Lipoprotein</fullName>
    </recommendedName>
</protein>
<accession>A0ABY9E308</accession>
<gene>
    <name evidence="2" type="ORF">QIA18_00525</name>
</gene>
<dbReference type="Proteomes" id="UP001304851">
    <property type="component" value="Chromosome"/>
</dbReference>
<dbReference type="RefSeq" id="WP_301341249.1">
    <property type="nucleotide sequence ID" value="NZ_CP124072.1"/>
</dbReference>